<dbReference type="PANTHER" id="PTHR43881">
    <property type="entry name" value="GAMMA-GLUTAMYLTRANSPEPTIDASE (AFU_ORTHOLOGUE AFUA_4G13580)"/>
    <property type="match status" value="1"/>
</dbReference>
<gene>
    <name evidence="1" type="ORF">C7B45_10490</name>
</gene>
<dbReference type="Proteomes" id="UP000241848">
    <property type="component" value="Unassembled WGS sequence"/>
</dbReference>
<organism evidence="1 2">
    <name type="scientific">Sulfobacillus acidophilus</name>
    <dbReference type="NCBI Taxonomy" id="53633"/>
    <lineage>
        <taxon>Bacteria</taxon>
        <taxon>Bacillati</taxon>
        <taxon>Bacillota</taxon>
        <taxon>Clostridia</taxon>
        <taxon>Eubacteriales</taxon>
        <taxon>Clostridiales Family XVII. Incertae Sedis</taxon>
        <taxon>Sulfobacillus</taxon>
    </lineage>
</organism>
<dbReference type="Gene3D" id="3.60.20.40">
    <property type="match status" value="1"/>
</dbReference>
<evidence type="ECO:0000313" key="1">
    <source>
        <dbReference type="EMBL" id="PSR21535.1"/>
    </source>
</evidence>
<name>A0A2T2WH30_9FIRM</name>
<evidence type="ECO:0000313" key="2">
    <source>
        <dbReference type="Proteomes" id="UP000241848"/>
    </source>
</evidence>
<reference evidence="1 2" key="1">
    <citation type="journal article" date="2014" name="BMC Genomics">
        <title>Comparison of environmental and isolate Sulfobacillus genomes reveals diverse carbon, sulfur, nitrogen, and hydrogen metabolisms.</title>
        <authorList>
            <person name="Justice N.B."/>
            <person name="Norman A."/>
            <person name="Brown C.T."/>
            <person name="Singh A."/>
            <person name="Thomas B.C."/>
            <person name="Banfield J.F."/>
        </authorList>
    </citation>
    <scope>NUCLEOTIDE SEQUENCE [LARGE SCALE GENOMIC DNA]</scope>
    <source>
        <strain evidence="1">AMDSBA3</strain>
    </source>
</reference>
<proteinExistence type="predicted"/>
<accession>A0A2T2WH30</accession>
<dbReference type="InterPro" id="IPR052896">
    <property type="entry name" value="GGT-like_enzyme"/>
</dbReference>
<keyword evidence="1" id="KW-0808">Transferase</keyword>
<dbReference type="AlphaFoldDB" id="A0A2T2WH30"/>
<dbReference type="Gene3D" id="1.10.246.130">
    <property type="match status" value="1"/>
</dbReference>
<dbReference type="InterPro" id="IPR043138">
    <property type="entry name" value="GGT_lsub"/>
</dbReference>
<protein>
    <submittedName>
        <fullName evidence="1">Gamma-glutamyltransferase</fullName>
    </submittedName>
</protein>
<dbReference type="PANTHER" id="PTHR43881:SF5">
    <property type="entry name" value="GAMMA-GLUTAMYLTRANSPEPTIDASE"/>
    <property type="match status" value="1"/>
</dbReference>
<dbReference type="EMBL" id="PXYV01000032">
    <property type="protein sequence ID" value="PSR21535.1"/>
    <property type="molecule type" value="Genomic_DNA"/>
</dbReference>
<dbReference type="GO" id="GO:0016740">
    <property type="term" value="F:transferase activity"/>
    <property type="evidence" value="ECO:0007669"/>
    <property type="project" value="UniProtKB-KW"/>
</dbReference>
<sequence>MKAWPRPFWSLNGAVATPNALASGAALRILAQGGNAVEAAIAAAATMAVVYPHMNGIGGDNVWLIHDGRKSETRALLGIGRAGQGVSIDAYVARGISGTLPARGVLAANTAPGAIDGWWEAYQYSVSQLDGRLDWPELLAAAISYADEGYPVTESQATWSMLLPELAEQYSLPGLRETYLTKAGQPPRVGERQRVSGLAETLREVAKAGRDGFYRGLVAESIIEEIQAAGGLLEYDDWTRPHATWDTPLSLPYRGRYQLINTPAPTQGFSALMLLGLVEHFPLPTWDRQSARYIHVMIESAKLALNCRNQELGDPDYMHYPAQQLLSPANLRAAARHIDADGAALDIPLDRPWDGGTVAIMTADRMGNAVSLIQSIYHDFGSGFIAQRSGVLLQNRGTSFRLEKDTPNSLMPGKRPAHTLCAAMVMREQRPLLVYGTMGGDGQPQTQSAVATGVLDYGLNVQEALSAPRWLYGRTWGETQAAVVLENRFSDAVLQDLRRRGHQVSVVSSYDDKLGHAQAIMIDAVTSAMAAATDPRSDGGAYSW</sequence>
<dbReference type="InterPro" id="IPR043137">
    <property type="entry name" value="GGT_ssub_C"/>
</dbReference>
<comment type="caution">
    <text evidence="1">The sequence shown here is derived from an EMBL/GenBank/DDBJ whole genome shotgun (WGS) entry which is preliminary data.</text>
</comment>
<dbReference type="Pfam" id="PF01019">
    <property type="entry name" value="G_glu_transpept"/>
    <property type="match status" value="1"/>
</dbReference>
<dbReference type="SUPFAM" id="SSF56235">
    <property type="entry name" value="N-terminal nucleophile aminohydrolases (Ntn hydrolases)"/>
    <property type="match status" value="1"/>
</dbReference>
<dbReference type="InterPro" id="IPR029055">
    <property type="entry name" value="Ntn_hydrolases_N"/>
</dbReference>
<dbReference type="PRINTS" id="PR01210">
    <property type="entry name" value="GGTRANSPTASE"/>
</dbReference>